<accession>R7RVR7</accession>
<evidence type="ECO:0000256" key="3">
    <source>
        <dbReference type="ARBA" id="ARBA00022842"/>
    </source>
</evidence>
<keyword evidence="5" id="KW-1185">Reference proteome</keyword>
<dbReference type="InterPro" id="IPR046945">
    <property type="entry name" value="RHMD-like"/>
</dbReference>
<proteinExistence type="predicted"/>
<gene>
    <name evidence="4" type="ORF">STEHIDRAFT_106282</name>
</gene>
<dbReference type="GeneID" id="18794798"/>
<evidence type="ECO:0000256" key="2">
    <source>
        <dbReference type="ARBA" id="ARBA00022723"/>
    </source>
</evidence>
<dbReference type="eggNOG" id="ENOG502QU7C">
    <property type="taxonomic scope" value="Eukaryota"/>
</dbReference>
<dbReference type="GO" id="GO:0016836">
    <property type="term" value="F:hydro-lyase activity"/>
    <property type="evidence" value="ECO:0007669"/>
    <property type="project" value="TreeGrafter"/>
</dbReference>
<keyword evidence="2" id="KW-0479">Metal-binding</keyword>
<dbReference type="Proteomes" id="UP000053927">
    <property type="component" value="Unassembled WGS sequence"/>
</dbReference>
<dbReference type="PANTHER" id="PTHR13794:SF58">
    <property type="entry name" value="MITOCHONDRIAL ENOLASE SUPERFAMILY MEMBER 1"/>
    <property type="match status" value="1"/>
</dbReference>
<organism evidence="4 5">
    <name type="scientific">Stereum hirsutum (strain FP-91666)</name>
    <name type="common">White-rot fungus</name>
    <dbReference type="NCBI Taxonomy" id="721885"/>
    <lineage>
        <taxon>Eukaryota</taxon>
        <taxon>Fungi</taxon>
        <taxon>Dikarya</taxon>
        <taxon>Basidiomycota</taxon>
        <taxon>Agaricomycotina</taxon>
        <taxon>Agaricomycetes</taxon>
        <taxon>Russulales</taxon>
        <taxon>Stereaceae</taxon>
        <taxon>Stereum</taxon>
    </lineage>
</organism>
<protein>
    <submittedName>
        <fullName evidence="4">Uncharacterized protein</fullName>
    </submittedName>
</protein>
<reference evidence="5" key="1">
    <citation type="journal article" date="2012" name="Science">
        <title>The Paleozoic origin of enzymatic lignin decomposition reconstructed from 31 fungal genomes.</title>
        <authorList>
            <person name="Floudas D."/>
            <person name="Binder M."/>
            <person name="Riley R."/>
            <person name="Barry K."/>
            <person name="Blanchette R.A."/>
            <person name="Henrissat B."/>
            <person name="Martinez A.T."/>
            <person name="Otillar R."/>
            <person name="Spatafora J.W."/>
            <person name="Yadav J.S."/>
            <person name="Aerts A."/>
            <person name="Benoit I."/>
            <person name="Boyd A."/>
            <person name="Carlson A."/>
            <person name="Copeland A."/>
            <person name="Coutinho P.M."/>
            <person name="de Vries R.P."/>
            <person name="Ferreira P."/>
            <person name="Findley K."/>
            <person name="Foster B."/>
            <person name="Gaskell J."/>
            <person name="Glotzer D."/>
            <person name="Gorecki P."/>
            <person name="Heitman J."/>
            <person name="Hesse C."/>
            <person name="Hori C."/>
            <person name="Igarashi K."/>
            <person name="Jurgens J.A."/>
            <person name="Kallen N."/>
            <person name="Kersten P."/>
            <person name="Kohler A."/>
            <person name="Kuees U."/>
            <person name="Kumar T.K.A."/>
            <person name="Kuo A."/>
            <person name="LaButti K."/>
            <person name="Larrondo L.F."/>
            <person name="Lindquist E."/>
            <person name="Ling A."/>
            <person name="Lombard V."/>
            <person name="Lucas S."/>
            <person name="Lundell T."/>
            <person name="Martin R."/>
            <person name="McLaughlin D.J."/>
            <person name="Morgenstern I."/>
            <person name="Morin E."/>
            <person name="Murat C."/>
            <person name="Nagy L.G."/>
            <person name="Nolan M."/>
            <person name="Ohm R.A."/>
            <person name="Patyshakuliyeva A."/>
            <person name="Rokas A."/>
            <person name="Ruiz-Duenas F.J."/>
            <person name="Sabat G."/>
            <person name="Salamov A."/>
            <person name="Samejima M."/>
            <person name="Schmutz J."/>
            <person name="Slot J.C."/>
            <person name="St John F."/>
            <person name="Stenlid J."/>
            <person name="Sun H."/>
            <person name="Sun S."/>
            <person name="Syed K."/>
            <person name="Tsang A."/>
            <person name="Wiebenga A."/>
            <person name="Young D."/>
            <person name="Pisabarro A."/>
            <person name="Eastwood D.C."/>
            <person name="Martin F."/>
            <person name="Cullen D."/>
            <person name="Grigoriev I.V."/>
            <person name="Hibbett D.S."/>
        </authorList>
    </citation>
    <scope>NUCLEOTIDE SEQUENCE [LARGE SCALE GENOMIC DNA]</scope>
    <source>
        <strain evidence="5">FP-91666</strain>
    </source>
</reference>
<dbReference type="AlphaFoldDB" id="R7RVR7"/>
<dbReference type="EMBL" id="JH687406">
    <property type="protein sequence ID" value="EIM79266.1"/>
    <property type="molecule type" value="Genomic_DNA"/>
</dbReference>
<dbReference type="GO" id="GO:0000287">
    <property type="term" value="F:magnesium ion binding"/>
    <property type="evidence" value="ECO:0007669"/>
    <property type="project" value="TreeGrafter"/>
</dbReference>
<sequence length="137" mass="15113">MTIRITHFETHDVRFPRSLSGDGTDAMNTDCDCFAAYVTLYTSSSALIGHDITFTIGCGTDIVCSAIKEVAGRLVNKDIAHLFANMGQAWKHLTATLNCDGQLCFLWSAVPCEISVLTQRRDRYGGLSWTSPRYVSL</sequence>
<dbReference type="Gene3D" id="3.30.390.10">
    <property type="entry name" value="Enolase-like, N-terminal domain"/>
    <property type="match status" value="1"/>
</dbReference>
<dbReference type="InterPro" id="IPR029017">
    <property type="entry name" value="Enolase-like_N"/>
</dbReference>
<evidence type="ECO:0000313" key="5">
    <source>
        <dbReference type="Proteomes" id="UP000053927"/>
    </source>
</evidence>
<name>R7RVR7_STEHR</name>
<keyword evidence="3" id="KW-0460">Magnesium</keyword>
<evidence type="ECO:0000313" key="4">
    <source>
        <dbReference type="EMBL" id="EIM79266.1"/>
    </source>
</evidence>
<dbReference type="PANTHER" id="PTHR13794">
    <property type="entry name" value="ENOLASE SUPERFAMILY, MANDELATE RACEMASE"/>
    <property type="match status" value="1"/>
</dbReference>
<comment type="cofactor">
    <cofactor evidence="1">
        <name>Mg(2+)</name>
        <dbReference type="ChEBI" id="CHEBI:18420"/>
    </cofactor>
</comment>
<dbReference type="KEGG" id="shs:STEHIDRAFT_106282"/>
<dbReference type="GO" id="GO:0016052">
    <property type="term" value="P:carbohydrate catabolic process"/>
    <property type="evidence" value="ECO:0007669"/>
    <property type="project" value="TreeGrafter"/>
</dbReference>
<dbReference type="OrthoDB" id="14161at2759"/>
<dbReference type="RefSeq" id="XP_007311576.1">
    <property type="nucleotide sequence ID" value="XM_007311514.1"/>
</dbReference>
<evidence type="ECO:0000256" key="1">
    <source>
        <dbReference type="ARBA" id="ARBA00001946"/>
    </source>
</evidence>
<dbReference type="SUPFAM" id="SSF54826">
    <property type="entry name" value="Enolase N-terminal domain-like"/>
    <property type="match status" value="1"/>
</dbReference>